<dbReference type="CDD" id="cd00929">
    <property type="entry name" value="Cyt_c_Oxidase_VIIc"/>
    <property type="match status" value="1"/>
</dbReference>
<dbReference type="SUPFAM" id="SSF81427">
    <property type="entry name" value="Mitochondrial cytochrome c oxidase subunit VIIc (aka VIIIa)"/>
    <property type="match status" value="1"/>
</dbReference>
<keyword evidence="14" id="KW-1185">Reference proteome</keyword>
<evidence type="ECO:0000256" key="10">
    <source>
        <dbReference type="ARBA" id="ARBA00023136"/>
    </source>
</evidence>
<dbReference type="PANTHER" id="PTHR13313:SF0">
    <property type="entry name" value="CYTOCHROME C OXIDASE SUBUNIT 7C, MITOCHONDRIAL"/>
    <property type="match status" value="1"/>
</dbReference>
<dbReference type="KEGG" id="hst:105190767"/>
<keyword evidence="8 12" id="KW-1133">Transmembrane helix</keyword>
<comment type="pathway">
    <text evidence="2">Energy metabolism; oxidative phosphorylation.</text>
</comment>
<evidence type="ECO:0000313" key="13">
    <source>
        <dbReference type="EMBL" id="EFN76104.1"/>
    </source>
</evidence>
<sequence length="73" mass="8428">MINSVSMFTRQVVRRFTTSAVRRSGHHDPYDGIPGHNMPFSTQNRHKLLALFMIYLGSGFSIPFLIVRHQLLK</sequence>
<dbReference type="AlphaFoldDB" id="E2C7I0"/>
<dbReference type="InterPro" id="IPR004202">
    <property type="entry name" value="COX7C/Cox8"/>
</dbReference>
<dbReference type="PhylomeDB" id="E2C7I0"/>
<evidence type="ECO:0000256" key="9">
    <source>
        <dbReference type="ARBA" id="ARBA00023128"/>
    </source>
</evidence>
<keyword evidence="6" id="KW-0999">Mitochondrion inner membrane</keyword>
<keyword evidence="10 12" id="KW-0472">Membrane</keyword>
<comment type="subcellular location">
    <subcellularLocation>
        <location evidence="1">Mitochondrion inner membrane</location>
        <topology evidence="1">Single-pass membrane protein</topology>
    </subcellularLocation>
</comment>
<evidence type="ECO:0000256" key="2">
    <source>
        <dbReference type="ARBA" id="ARBA00004673"/>
    </source>
</evidence>
<gene>
    <name evidence="13" type="ORF">EAI_08682</name>
</gene>
<dbReference type="UniPathway" id="UPA00705"/>
<comment type="similarity">
    <text evidence="3">Belongs to the cytochrome c oxidase VIIc family.</text>
</comment>
<organism evidence="14">
    <name type="scientific">Harpegnathos saltator</name>
    <name type="common">Jerdon's jumping ant</name>
    <dbReference type="NCBI Taxonomy" id="610380"/>
    <lineage>
        <taxon>Eukaryota</taxon>
        <taxon>Metazoa</taxon>
        <taxon>Ecdysozoa</taxon>
        <taxon>Arthropoda</taxon>
        <taxon>Hexapoda</taxon>
        <taxon>Insecta</taxon>
        <taxon>Pterygota</taxon>
        <taxon>Neoptera</taxon>
        <taxon>Endopterygota</taxon>
        <taxon>Hymenoptera</taxon>
        <taxon>Apocrita</taxon>
        <taxon>Aculeata</taxon>
        <taxon>Formicoidea</taxon>
        <taxon>Formicidae</taxon>
        <taxon>Ponerinae</taxon>
        <taxon>Ponerini</taxon>
        <taxon>Harpegnathos</taxon>
    </lineage>
</organism>
<dbReference type="PANTHER" id="PTHR13313">
    <property type="entry name" value="CYTOCHROME C OXIDASE SUBUNIT VIIC"/>
    <property type="match status" value="1"/>
</dbReference>
<protein>
    <recommendedName>
        <fullName evidence="4">Cytochrome c oxidase subunit 7C, mitochondrial</fullName>
    </recommendedName>
    <alternativeName>
        <fullName evidence="11">Cytochrome c oxidase polypeptide VIIc</fullName>
    </alternativeName>
</protein>
<reference evidence="13 14" key="1">
    <citation type="journal article" date="2010" name="Science">
        <title>Genomic comparison of the ants Camponotus floridanus and Harpegnathos saltator.</title>
        <authorList>
            <person name="Bonasio R."/>
            <person name="Zhang G."/>
            <person name="Ye C."/>
            <person name="Mutti N.S."/>
            <person name="Fang X."/>
            <person name="Qin N."/>
            <person name="Donahue G."/>
            <person name="Yang P."/>
            <person name="Li Q."/>
            <person name="Li C."/>
            <person name="Zhang P."/>
            <person name="Huang Z."/>
            <person name="Berger S.L."/>
            <person name="Reinberg D."/>
            <person name="Wang J."/>
            <person name="Liebig J."/>
        </authorList>
    </citation>
    <scope>NUCLEOTIDE SEQUENCE [LARGE SCALE GENOMIC DNA]</scope>
    <source>
        <strain evidence="13 14">R22 G/1</strain>
    </source>
</reference>
<dbReference type="FunFam" id="4.10.49.10:FF:000001">
    <property type="entry name" value="Cytochrome c oxidase subunit 7C"/>
    <property type="match status" value="1"/>
</dbReference>
<dbReference type="Pfam" id="PF02935">
    <property type="entry name" value="COX7C"/>
    <property type="match status" value="1"/>
</dbReference>
<keyword evidence="5 12" id="KW-0812">Transmembrane</keyword>
<dbReference type="GO" id="GO:0045277">
    <property type="term" value="C:respiratory chain complex IV"/>
    <property type="evidence" value="ECO:0007669"/>
    <property type="project" value="InterPro"/>
</dbReference>
<dbReference type="EMBL" id="GL453369">
    <property type="protein sequence ID" value="EFN76104.1"/>
    <property type="molecule type" value="Genomic_DNA"/>
</dbReference>
<evidence type="ECO:0000256" key="12">
    <source>
        <dbReference type="SAM" id="Phobius"/>
    </source>
</evidence>
<evidence type="ECO:0000256" key="1">
    <source>
        <dbReference type="ARBA" id="ARBA00004434"/>
    </source>
</evidence>
<proteinExistence type="inferred from homology"/>
<keyword evidence="7" id="KW-0809">Transit peptide</keyword>
<name>E2C7I0_HARSA</name>
<evidence type="ECO:0000256" key="11">
    <source>
        <dbReference type="ARBA" id="ARBA00031140"/>
    </source>
</evidence>
<evidence type="ECO:0000256" key="7">
    <source>
        <dbReference type="ARBA" id="ARBA00022946"/>
    </source>
</evidence>
<keyword evidence="9" id="KW-0496">Mitochondrion</keyword>
<dbReference type="FunCoup" id="E2C7I0">
    <property type="interactions" value="1026"/>
</dbReference>
<dbReference type="GO" id="GO:0006123">
    <property type="term" value="P:mitochondrial electron transport, cytochrome c to oxygen"/>
    <property type="evidence" value="ECO:0007669"/>
    <property type="project" value="InterPro"/>
</dbReference>
<evidence type="ECO:0000256" key="4">
    <source>
        <dbReference type="ARBA" id="ARBA00017004"/>
    </source>
</evidence>
<evidence type="ECO:0000256" key="8">
    <source>
        <dbReference type="ARBA" id="ARBA00022989"/>
    </source>
</evidence>
<dbReference type="Gene3D" id="4.10.49.10">
    <property type="entry name" value="Cytochrome c oxidase subunit VIIc"/>
    <property type="match status" value="1"/>
</dbReference>
<dbReference type="GO" id="GO:0005743">
    <property type="term" value="C:mitochondrial inner membrane"/>
    <property type="evidence" value="ECO:0007669"/>
    <property type="project" value="UniProtKB-SubCell"/>
</dbReference>
<dbReference type="OrthoDB" id="9974841at2759"/>
<dbReference type="InterPro" id="IPR036636">
    <property type="entry name" value="COX7C/Cox8_sf"/>
</dbReference>
<evidence type="ECO:0000256" key="3">
    <source>
        <dbReference type="ARBA" id="ARBA00010514"/>
    </source>
</evidence>
<dbReference type="Proteomes" id="UP000008237">
    <property type="component" value="Unassembled WGS sequence"/>
</dbReference>
<dbReference type="InParanoid" id="E2C7I0"/>
<accession>E2C7I0</accession>
<evidence type="ECO:0000256" key="6">
    <source>
        <dbReference type="ARBA" id="ARBA00022792"/>
    </source>
</evidence>
<evidence type="ECO:0000313" key="14">
    <source>
        <dbReference type="Proteomes" id="UP000008237"/>
    </source>
</evidence>
<dbReference type="STRING" id="610380.E2C7I0"/>
<feature type="transmembrane region" description="Helical" evidence="12">
    <location>
        <begin position="48"/>
        <end position="67"/>
    </location>
</feature>
<dbReference type="OMA" id="SIENKWR"/>
<evidence type="ECO:0000256" key="5">
    <source>
        <dbReference type="ARBA" id="ARBA00022692"/>
    </source>
</evidence>